<sequence>MILSSQLEGFLEWAKSNGSYIDATIEFKSTPTAGISAFAKEQLHDTSRELISVPKKLLITKETAEDLLGKTICVTTNPNALTQLLIAKLKFSDEQSLKADERYNFYLPYINMLPSIKDLHTPFFWPCSELEALKGTDLYIKTTRMLLTLIKEWQDVRTAFGVTEETIYHRLYQAGDVIALLKHLNEQINKSGELKWDDFPAYLWAASIFTSRAFPRIVMPGGNDINEAFLYPVVDLLNHSNGKKVKWSYDATRETVSFAISEKVKAGDEIFNNYGDRSNEHLLLHYGFAISNNEFDVATMSLRLPKESLAKAKALGVKFDEASLIDDTVNFEIPASGELPANLVELFSSLHMLSSEKFMTVRSTLHGLDQLHSLLQQKAKVFKQAIPAALKTAHIVKSYKTYCSSQRRIFATACETTIRQQKSILKKCKPLSFKTVMNNDKLFSNSILLALGVPSYEEMIHKGLTQQVLLLWIVRMGNMKAYPTLEVPNGSFVHDMFQEVKSTIAVDQADVLEYLDFYKGLFPGLQSKCPEVYGVGDWSIKQFIIAGTVIDRLEWTKSSSKEPYLIERLPIFE</sequence>
<dbReference type="InterPro" id="IPR046341">
    <property type="entry name" value="SET_dom_sf"/>
</dbReference>
<dbReference type="AlphaFoldDB" id="A0A0X8HT59"/>
<dbReference type="InterPro" id="IPR001214">
    <property type="entry name" value="SET_dom"/>
</dbReference>
<evidence type="ECO:0000313" key="3">
    <source>
        <dbReference type="Proteomes" id="UP000243052"/>
    </source>
</evidence>
<dbReference type="Gene3D" id="3.90.1410.10">
    <property type="entry name" value="set domain protein methyltransferase, domain 1"/>
    <property type="match status" value="1"/>
</dbReference>
<protein>
    <submittedName>
        <fullName evidence="2">HEL271Wp</fullName>
    </submittedName>
</protein>
<dbReference type="InterPro" id="IPR050600">
    <property type="entry name" value="SETD3_SETD6_MTase"/>
</dbReference>
<dbReference type="GO" id="GO:0005634">
    <property type="term" value="C:nucleus"/>
    <property type="evidence" value="ECO:0007669"/>
    <property type="project" value="TreeGrafter"/>
</dbReference>
<dbReference type="RefSeq" id="XP_017988006.1">
    <property type="nucleotide sequence ID" value="XM_018132713.1"/>
</dbReference>
<feature type="domain" description="SET" evidence="1">
    <location>
        <begin position="23"/>
        <end position="275"/>
    </location>
</feature>
<evidence type="ECO:0000313" key="2">
    <source>
        <dbReference type="EMBL" id="AMD21010.1"/>
    </source>
</evidence>
<name>A0A0X8HT59_9SACH</name>
<accession>A0A0X8HT59</accession>
<keyword evidence="3" id="KW-1185">Reference proteome</keyword>
<dbReference type="PANTHER" id="PTHR13271">
    <property type="entry name" value="UNCHARACTERIZED PUTATIVE METHYLTRANSFERASE"/>
    <property type="match status" value="1"/>
</dbReference>
<reference evidence="2 3" key="1">
    <citation type="submission" date="2016-01" db="EMBL/GenBank/DDBJ databases">
        <title>Genome sequence of the yeast Holleya sinecauda.</title>
        <authorList>
            <person name="Dietrich F.S."/>
        </authorList>
    </citation>
    <scope>NUCLEOTIDE SEQUENCE [LARGE SCALE GENOMIC DNA]</scope>
    <source>
        <strain evidence="2 3">ATCC 58844</strain>
    </source>
</reference>
<dbReference type="PANTHER" id="PTHR13271:SF147">
    <property type="entry name" value="PROTEIN-LYSINE N-METHYLTRANSFERASE EFM1-RELATED"/>
    <property type="match status" value="1"/>
</dbReference>
<dbReference type="PROSITE" id="PS50280">
    <property type="entry name" value="SET"/>
    <property type="match status" value="1"/>
</dbReference>
<dbReference type="GeneID" id="28724286"/>
<organism evidence="2 3">
    <name type="scientific">Eremothecium sinecaudum</name>
    <dbReference type="NCBI Taxonomy" id="45286"/>
    <lineage>
        <taxon>Eukaryota</taxon>
        <taxon>Fungi</taxon>
        <taxon>Dikarya</taxon>
        <taxon>Ascomycota</taxon>
        <taxon>Saccharomycotina</taxon>
        <taxon>Saccharomycetes</taxon>
        <taxon>Saccharomycetales</taxon>
        <taxon>Saccharomycetaceae</taxon>
        <taxon>Eremothecium</taxon>
    </lineage>
</organism>
<gene>
    <name evidence="2" type="ORF">AW171_hschr52943</name>
</gene>
<proteinExistence type="predicted"/>
<dbReference type="GO" id="GO:0016279">
    <property type="term" value="F:protein-lysine N-methyltransferase activity"/>
    <property type="evidence" value="ECO:0007669"/>
    <property type="project" value="TreeGrafter"/>
</dbReference>
<dbReference type="Proteomes" id="UP000243052">
    <property type="component" value="Chromosome v"/>
</dbReference>
<dbReference type="STRING" id="45286.A0A0X8HT59"/>
<dbReference type="OrthoDB" id="42889at2759"/>
<dbReference type="EMBL" id="CP014245">
    <property type="protein sequence ID" value="AMD21010.1"/>
    <property type="molecule type" value="Genomic_DNA"/>
</dbReference>
<dbReference type="SUPFAM" id="SSF82199">
    <property type="entry name" value="SET domain"/>
    <property type="match status" value="1"/>
</dbReference>
<evidence type="ECO:0000259" key="1">
    <source>
        <dbReference type="PROSITE" id="PS50280"/>
    </source>
</evidence>